<protein>
    <recommendedName>
        <fullName evidence="2">EAL domain-containing protein</fullName>
    </recommendedName>
</protein>
<evidence type="ECO:0000256" key="1">
    <source>
        <dbReference type="SAM" id="MobiDB-lite"/>
    </source>
</evidence>
<feature type="compositionally biased region" description="Low complexity" evidence="1">
    <location>
        <begin position="289"/>
        <end position="300"/>
    </location>
</feature>
<feature type="compositionally biased region" description="Basic residues" evidence="1">
    <location>
        <begin position="348"/>
        <end position="382"/>
    </location>
</feature>
<dbReference type="PANTHER" id="PTHR33121">
    <property type="entry name" value="CYCLIC DI-GMP PHOSPHODIESTERASE PDEF"/>
    <property type="match status" value="1"/>
</dbReference>
<evidence type="ECO:0000313" key="4">
    <source>
        <dbReference type="Proteomes" id="UP001157017"/>
    </source>
</evidence>
<comment type="caution">
    <text evidence="3">The sequence shown here is derived from an EMBL/GenBank/DDBJ whole genome shotgun (WGS) entry which is preliminary data.</text>
</comment>
<feature type="compositionally biased region" description="Basic and acidic residues" evidence="1">
    <location>
        <begin position="302"/>
        <end position="323"/>
    </location>
</feature>
<dbReference type="PANTHER" id="PTHR33121:SF76">
    <property type="entry name" value="SIGNALING PROTEIN"/>
    <property type="match status" value="1"/>
</dbReference>
<dbReference type="Proteomes" id="UP001157017">
    <property type="component" value="Unassembled WGS sequence"/>
</dbReference>
<dbReference type="InterPro" id="IPR001633">
    <property type="entry name" value="EAL_dom"/>
</dbReference>
<dbReference type="InterPro" id="IPR035919">
    <property type="entry name" value="EAL_sf"/>
</dbReference>
<proteinExistence type="predicted"/>
<dbReference type="Gene3D" id="3.20.20.450">
    <property type="entry name" value="EAL domain"/>
    <property type="match status" value="1"/>
</dbReference>
<accession>A0ABQ6JEP0</accession>
<feature type="region of interest" description="Disordered" evidence="1">
    <location>
        <begin position="248"/>
        <end position="382"/>
    </location>
</feature>
<evidence type="ECO:0000259" key="2">
    <source>
        <dbReference type="PROSITE" id="PS50883"/>
    </source>
</evidence>
<dbReference type="Pfam" id="PF00563">
    <property type="entry name" value="EAL"/>
    <property type="match status" value="1"/>
</dbReference>
<reference evidence="4" key="1">
    <citation type="journal article" date="2019" name="Int. J. Syst. Evol. Microbiol.">
        <title>The Global Catalogue of Microorganisms (GCM) 10K type strain sequencing project: providing services to taxonomists for standard genome sequencing and annotation.</title>
        <authorList>
            <consortium name="The Broad Institute Genomics Platform"/>
            <consortium name="The Broad Institute Genome Sequencing Center for Infectious Disease"/>
            <person name="Wu L."/>
            <person name="Ma J."/>
        </authorList>
    </citation>
    <scope>NUCLEOTIDE SEQUENCE [LARGE SCALE GENOMIC DNA]</scope>
    <source>
        <strain evidence="4">NBRC 108730</strain>
    </source>
</reference>
<evidence type="ECO:0000313" key="3">
    <source>
        <dbReference type="EMBL" id="GMA86640.1"/>
    </source>
</evidence>
<sequence>MTGMLCAVGTAADPTLDDGAPRFLALLAALISDRMATPEAVRRRIALDESRAVQHLLTAGSMTTVYQPLVRLPDGKVVGYEALARFGVGAFRGPAQAFAAAARVGRGVEPRAAAARAAVAAVDVLPAGTTLTINLSAEALLDPCVNEPAAARGLRALARGARLGVEITEHTHVPDYAPLLRVRERLRTIGVPLCIDDAGAGFASFRHVLRLRPDVIKVDVDLVRDVDTDPVRRALIRSLVGFAEEVDAPAGRGRRDPRGARRARRASASAWPRGTCTAARPRSPRRSRPAPAGCRSRSPATPDRRSAEPPADLGREGHERLDVRLALGGLQHQHVRPGLRPAAEPAARRRPRRRRPPSGRRRRRRSAASWRRPARRPGRRWP</sequence>
<dbReference type="EMBL" id="BSUZ01000001">
    <property type="protein sequence ID" value="GMA86640.1"/>
    <property type="molecule type" value="Genomic_DNA"/>
</dbReference>
<organism evidence="3 4">
    <name type="scientific">Angustibacter aerolatus</name>
    <dbReference type="NCBI Taxonomy" id="1162965"/>
    <lineage>
        <taxon>Bacteria</taxon>
        <taxon>Bacillati</taxon>
        <taxon>Actinomycetota</taxon>
        <taxon>Actinomycetes</taxon>
        <taxon>Kineosporiales</taxon>
        <taxon>Kineosporiaceae</taxon>
    </lineage>
</organism>
<feature type="domain" description="EAL" evidence="2">
    <location>
        <begin position="42"/>
        <end position="303"/>
    </location>
</feature>
<dbReference type="SMART" id="SM00052">
    <property type="entry name" value="EAL"/>
    <property type="match status" value="1"/>
</dbReference>
<name>A0ABQ6JEP0_9ACTN</name>
<dbReference type="SUPFAM" id="SSF141868">
    <property type="entry name" value="EAL domain-like"/>
    <property type="match status" value="1"/>
</dbReference>
<gene>
    <name evidence="3" type="ORF">GCM10025868_18900</name>
</gene>
<feature type="compositionally biased region" description="Low complexity" evidence="1">
    <location>
        <begin position="336"/>
        <end position="345"/>
    </location>
</feature>
<dbReference type="PROSITE" id="PS50883">
    <property type="entry name" value="EAL"/>
    <property type="match status" value="1"/>
</dbReference>
<keyword evidence="4" id="KW-1185">Reference proteome</keyword>
<dbReference type="InterPro" id="IPR050706">
    <property type="entry name" value="Cyclic-di-GMP_PDE-like"/>
</dbReference>